<dbReference type="Pfam" id="PF13581">
    <property type="entry name" value="HATPase_c_2"/>
    <property type="match status" value="1"/>
</dbReference>
<accession>A0A8I0NUZ0</accession>
<name>A0A8I0NUZ0_9ACTN</name>
<organism evidence="3 4">
    <name type="scientific">Streptomyces stelliscabiei</name>
    <dbReference type="NCBI Taxonomy" id="146820"/>
    <lineage>
        <taxon>Bacteria</taxon>
        <taxon>Bacillati</taxon>
        <taxon>Actinomycetota</taxon>
        <taxon>Actinomycetes</taxon>
        <taxon>Kitasatosporales</taxon>
        <taxon>Streptomycetaceae</taxon>
        <taxon>Streptomyces</taxon>
    </lineage>
</organism>
<sequence>MADLLELPAVPATGVRATTRSKSGHLEIDLDVTSEAVPIIRTVVRAHLELWGLSGLIDSAALTVTELLTNVLRHTDPLPGTGTRGARLTVTRLTGILNVCVRDFDPALPKLSYDAADAECGRGLLLVASFADDCGCSEFTGGKDVWANFLVRGDEASDSGRARGAS</sequence>
<evidence type="ECO:0000259" key="2">
    <source>
        <dbReference type="Pfam" id="PF13581"/>
    </source>
</evidence>
<evidence type="ECO:0000313" key="3">
    <source>
        <dbReference type="EMBL" id="MBE1594041.1"/>
    </source>
</evidence>
<evidence type="ECO:0000256" key="1">
    <source>
        <dbReference type="ARBA" id="ARBA00022527"/>
    </source>
</evidence>
<dbReference type="PANTHER" id="PTHR35526:SF3">
    <property type="entry name" value="ANTI-SIGMA-F FACTOR RSBW"/>
    <property type="match status" value="1"/>
</dbReference>
<keyword evidence="1" id="KW-0808">Transferase</keyword>
<dbReference type="OrthoDB" id="4325088at2"/>
<reference evidence="3 4" key="1">
    <citation type="submission" date="2020-10" db="EMBL/GenBank/DDBJ databases">
        <title>Sequencing the genomes of 1000 actinobacteria strains.</title>
        <authorList>
            <person name="Klenk H.-P."/>
        </authorList>
    </citation>
    <scope>NUCLEOTIDE SEQUENCE [LARGE SCALE GENOMIC DNA]</scope>
    <source>
        <strain evidence="3 4">DSM 41803</strain>
    </source>
</reference>
<keyword evidence="1" id="KW-0418">Kinase</keyword>
<keyword evidence="4" id="KW-1185">Reference proteome</keyword>
<dbReference type="GeneID" id="86824863"/>
<protein>
    <submittedName>
        <fullName evidence="3">Anti-sigma regulatory factor (Ser/Thr protein kinase)</fullName>
    </submittedName>
</protein>
<dbReference type="CDD" id="cd16936">
    <property type="entry name" value="HATPase_RsbW-like"/>
    <property type="match status" value="1"/>
</dbReference>
<dbReference type="GO" id="GO:0004674">
    <property type="term" value="F:protein serine/threonine kinase activity"/>
    <property type="evidence" value="ECO:0007669"/>
    <property type="project" value="UniProtKB-KW"/>
</dbReference>
<comment type="caution">
    <text evidence="3">The sequence shown here is derived from an EMBL/GenBank/DDBJ whole genome shotgun (WGS) entry which is preliminary data.</text>
</comment>
<gene>
    <name evidence="3" type="ORF">H4687_000170</name>
</gene>
<dbReference type="AlphaFoldDB" id="A0A8I0NUZ0"/>
<evidence type="ECO:0000313" key="4">
    <source>
        <dbReference type="Proteomes" id="UP000629287"/>
    </source>
</evidence>
<dbReference type="InterPro" id="IPR003594">
    <property type="entry name" value="HATPase_dom"/>
</dbReference>
<dbReference type="Proteomes" id="UP000629287">
    <property type="component" value="Unassembled WGS sequence"/>
</dbReference>
<dbReference type="RefSeq" id="WP_050399737.1">
    <property type="nucleotide sequence ID" value="NZ_JADBGF010000001.1"/>
</dbReference>
<proteinExistence type="predicted"/>
<dbReference type="InterPro" id="IPR036890">
    <property type="entry name" value="HATPase_C_sf"/>
</dbReference>
<dbReference type="Gene3D" id="3.30.565.10">
    <property type="entry name" value="Histidine kinase-like ATPase, C-terminal domain"/>
    <property type="match status" value="1"/>
</dbReference>
<keyword evidence="1" id="KW-0723">Serine/threonine-protein kinase</keyword>
<dbReference type="InterPro" id="IPR050267">
    <property type="entry name" value="Anti-sigma-factor_SerPK"/>
</dbReference>
<feature type="domain" description="Histidine kinase/HSP90-like ATPase" evidence="2">
    <location>
        <begin position="33"/>
        <end position="146"/>
    </location>
</feature>
<dbReference type="PANTHER" id="PTHR35526">
    <property type="entry name" value="ANTI-SIGMA-F FACTOR RSBW-RELATED"/>
    <property type="match status" value="1"/>
</dbReference>
<dbReference type="EMBL" id="JADBGF010000001">
    <property type="protein sequence ID" value="MBE1594041.1"/>
    <property type="molecule type" value="Genomic_DNA"/>
</dbReference>